<protein>
    <recommendedName>
        <fullName evidence="7">Beta-adaptin appendage C-terminal subdomain domain-containing protein</fullName>
    </recommendedName>
</protein>
<comment type="subcellular location">
    <subcellularLocation>
        <location evidence="1">Endomembrane system</location>
    </subcellularLocation>
</comment>
<keyword evidence="3" id="KW-0813">Transport</keyword>
<dbReference type="EMBL" id="HBFQ01038976">
    <property type="protein sequence ID" value="CAD8853288.1"/>
    <property type="molecule type" value="Transcribed_RNA"/>
</dbReference>
<evidence type="ECO:0000256" key="2">
    <source>
        <dbReference type="ARBA" id="ARBA00006613"/>
    </source>
</evidence>
<feature type="domain" description="Beta-adaptin appendage C-terminal subdomain" evidence="7">
    <location>
        <begin position="724"/>
        <end position="839"/>
    </location>
</feature>
<dbReference type="GO" id="GO:0031410">
    <property type="term" value="C:cytoplasmic vesicle"/>
    <property type="evidence" value="ECO:0007669"/>
    <property type="project" value="UniProtKB-ARBA"/>
</dbReference>
<dbReference type="Gene3D" id="2.60.40.1150">
    <property type="match status" value="1"/>
</dbReference>
<gene>
    <name evidence="8" type="ORF">NSCI0253_LOCUS27638</name>
</gene>
<evidence type="ECO:0000256" key="4">
    <source>
        <dbReference type="ARBA" id="ARBA00022927"/>
    </source>
</evidence>
<dbReference type="InterPro" id="IPR015151">
    <property type="entry name" value="B-adaptin_app_sub_C"/>
</dbReference>
<dbReference type="InterPro" id="IPR012295">
    <property type="entry name" value="TBP_dom_sf"/>
</dbReference>
<dbReference type="SMART" id="SM00185">
    <property type="entry name" value="ARM"/>
    <property type="match status" value="2"/>
</dbReference>
<dbReference type="InterPro" id="IPR013041">
    <property type="entry name" value="Clathrin_app_Ig-like_sf"/>
</dbReference>
<evidence type="ECO:0000259" key="7">
    <source>
        <dbReference type="SMART" id="SM01020"/>
    </source>
</evidence>
<dbReference type="SUPFAM" id="SSF48371">
    <property type="entry name" value="ARM repeat"/>
    <property type="match status" value="1"/>
</dbReference>
<keyword evidence="5" id="KW-0472">Membrane</keyword>
<dbReference type="AlphaFoldDB" id="A0A7S1AGJ6"/>
<dbReference type="GO" id="GO:0016192">
    <property type="term" value="P:vesicle-mediated transport"/>
    <property type="evidence" value="ECO:0007669"/>
    <property type="project" value="InterPro"/>
</dbReference>
<evidence type="ECO:0000256" key="6">
    <source>
        <dbReference type="SAM" id="MobiDB-lite"/>
    </source>
</evidence>
<sequence length="845" mass="93818">MQTNHIDLKKLVYLYVINYAKAQPDLAILAIHSFRKDANDANNPLLRALAVRTMGCIRLEQMTEYLLEPLRKSCKDPDAYVRKTATLCIAKLFDLNPELVEDQGFIEILRDMLGDANPMVVANAVASLCDISAGARRNYLKLDETTISKLLPALNECMEWGQVFILDALAMYDPPNQRVAEVILERGVIVRLSHANNAVVLSAVKVMMKFMERIQSPEMVRSMCKKMTPPLVTLLSAEPEIQYVVLRNINLIVQKQPQILQQDIRMFVCKYNDPSYVKLEKIAVMVQLASERTIDQVLSEFREYASEVDIECVRRSVRAIGQVAIKLDRAAESCVECLLNLVKTRVNYVVQEAIVVIKDIFRKYPGRYETIITDLCECVDNLDEPEAKASMIWIIGQYADRIDVSSELLETFLETFHEEPSTVQQQLLTATVKLYLKSPQLSHALVQRVMKAATEECNNPDLRDRGYMYWRLLVNVPEMAKTVVLSERPTISDDSFGCQPRVLDRLIENISTLSSVYHQIPEAFIVRSRQVPFREDEEDPEMVDNIAEVRNEMRNRSRAPGEYNEDSDDDSGSGSGSRSSSSSGNGAGPGGSEPPPPLRQLQPVLGEQTPGQNGTAGLRVAANVVRGRGGAVGLQLMVGNFSPQPMGGWAIQFNKSSFGLAPAAPLSIPDVPPNGGTANATLPLVPNQLLSGAPPAHPLGLEVAMKTATDIFYFNVSYDLSAVLSEDNSMSSDAFGKAWQATPNELKLRSMGQMAAKVSVDMVAQRLRSYHSYVVLQREAPPDVDYLYLAASTQIANAKMAIYCELGLQRTSAGVQLVVSSDAPQLTTLYQQFVGEVLRIRWQGT</sequence>
<comment type="similarity">
    <text evidence="2">Belongs to the adaptor complexes large subunit family.</text>
</comment>
<dbReference type="Pfam" id="PF09066">
    <property type="entry name" value="B2-adapt-app_C"/>
    <property type="match status" value="1"/>
</dbReference>
<dbReference type="InterPro" id="IPR011989">
    <property type="entry name" value="ARM-like"/>
</dbReference>
<proteinExistence type="inferred from homology"/>
<dbReference type="GO" id="GO:0006886">
    <property type="term" value="P:intracellular protein transport"/>
    <property type="evidence" value="ECO:0007669"/>
    <property type="project" value="InterPro"/>
</dbReference>
<dbReference type="PANTHER" id="PTHR11134">
    <property type="entry name" value="ADAPTOR COMPLEX SUBUNIT BETA FAMILY MEMBER"/>
    <property type="match status" value="1"/>
</dbReference>
<dbReference type="GO" id="GO:0030131">
    <property type="term" value="C:clathrin adaptor complex"/>
    <property type="evidence" value="ECO:0007669"/>
    <property type="project" value="InterPro"/>
</dbReference>
<dbReference type="SUPFAM" id="SSF49348">
    <property type="entry name" value="Clathrin adaptor appendage domain"/>
    <property type="match status" value="1"/>
</dbReference>
<accession>A0A7S1AGJ6</accession>
<organism evidence="8">
    <name type="scientific">Noctiluca scintillans</name>
    <name type="common">Sea sparkle</name>
    <name type="synonym">Red tide dinoflagellate</name>
    <dbReference type="NCBI Taxonomy" id="2966"/>
    <lineage>
        <taxon>Eukaryota</taxon>
        <taxon>Sar</taxon>
        <taxon>Alveolata</taxon>
        <taxon>Dinophyceae</taxon>
        <taxon>Noctilucales</taxon>
        <taxon>Noctilucaceae</taxon>
        <taxon>Noctiluca</taxon>
    </lineage>
</organism>
<dbReference type="InterPro" id="IPR002553">
    <property type="entry name" value="Clathrin/coatomer_adapt-like_N"/>
</dbReference>
<name>A0A7S1AGJ6_NOCSC</name>
<keyword evidence="4" id="KW-0653">Protein transport</keyword>
<reference evidence="8" key="1">
    <citation type="submission" date="2021-01" db="EMBL/GenBank/DDBJ databases">
        <authorList>
            <person name="Corre E."/>
            <person name="Pelletier E."/>
            <person name="Niang G."/>
            <person name="Scheremetjew M."/>
            <person name="Finn R."/>
            <person name="Kale V."/>
            <person name="Holt S."/>
            <person name="Cochrane G."/>
            <person name="Meng A."/>
            <person name="Brown T."/>
            <person name="Cohen L."/>
        </authorList>
    </citation>
    <scope>NUCLEOTIDE SEQUENCE</scope>
</reference>
<evidence type="ECO:0000313" key="8">
    <source>
        <dbReference type="EMBL" id="CAD8853288.1"/>
    </source>
</evidence>
<dbReference type="InterPro" id="IPR013037">
    <property type="entry name" value="Clathrin_b-adaptin_app_Ig-like"/>
</dbReference>
<dbReference type="InterPro" id="IPR000225">
    <property type="entry name" value="Armadillo"/>
</dbReference>
<dbReference type="InterPro" id="IPR026739">
    <property type="entry name" value="AP_beta"/>
</dbReference>
<evidence type="ECO:0000256" key="5">
    <source>
        <dbReference type="ARBA" id="ARBA00023136"/>
    </source>
</evidence>
<dbReference type="GO" id="GO:0012505">
    <property type="term" value="C:endomembrane system"/>
    <property type="evidence" value="ECO:0007669"/>
    <property type="project" value="UniProtKB-SubCell"/>
</dbReference>
<dbReference type="InterPro" id="IPR016024">
    <property type="entry name" value="ARM-type_fold"/>
</dbReference>
<feature type="region of interest" description="Disordered" evidence="6">
    <location>
        <begin position="550"/>
        <end position="615"/>
    </location>
</feature>
<dbReference type="Gene3D" id="1.25.10.10">
    <property type="entry name" value="Leucine-rich Repeat Variant"/>
    <property type="match status" value="1"/>
</dbReference>
<evidence type="ECO:0000256" key="1">
    <source>
        <dbReference type="ARBA" id="ARBA00004308"/>
    </source>
</evidence>
<evidence type="ECO:0000256" key="3">
    <source>
        <dbReference type="ARBA" id="ARBA00022448"/>
    </source>
</evidence>
<dbReference type="SMART" id="SM01020">
    <property type="entry name" value="B2-adapt-app_C"/>
    <property type="match status" value="1"/>
</dbReference>
<dbReference type="Pfam" id="PF01602">
    <property type="entry name" value="Adaptin_N"/>
    <property type="match status" value="1"/>
</dbReference>
<dbReference type="Gene3D" id="3.30.310.10">
    <property type="entry name" value="TATA-Binding Protein"/>
    <property type="match status" value="1"/>
</dbReference>